<dbReference type="Proteomes" id="UP000298138">
    <property type="component" value="Unassembled WGS sequence"/>
</dbReference>
<dbReference type="GO" id="GO:0016567">
    <property type="term" value="P:protein ubiquitination"/>
    <property type="evidence" value="ECO:0007669"/>
    <property type="project" value="TreeGrafter"/>
</dbReference>
<dbReference type="EMBL" id="ML220134">
    <property type="protein sequence ID" value="TGZ79169.1"/>
    <property type="molecule type" value="Genomic_DNA"/>
</dbReference>
<dbReference type="SMART" id="SM00466">
    <property type="entry name" value="SRA"/>
    <property type="match status" value="1"/>
</dbReference>
<name>A0A4S2MS12_9PEZI</name>
<feature type="compositionally biased region" description="Basic and acidic residues" evidence="3">
    <location>
        <begin position="7"/>
        <end position="19"/>
    </location>
</feature>
<dbReference type="InterPro" id="IPR015947">
    <property type="entry name" value="PUA-like_sf"/>
</dbReference>
<dbReference type="Pfam" id="PF02182">
    <property type="entry name" value="SAD_SRA"/>
    <property type="match status" value="1"/>
</dbReference>
<evidence type="ECO:0000259" key="4">
    <source>
        <dbReference type="PROSITE" id="PS51015"/>
    </source>
</evidence>
<feature type="compositionally biased region" description="Polar residues" evidence="3">
    <location>
        <begin position="27"/>
        <end position="73"/>
    </location>
</feature>
<evidence type="ECO:0000313" key="5">
    <source>
        <dbReference type="EMBL" id="TGZ79169.1"/>
    </source>
</evidence>
<dbReference type="OrthoDB" id="2270193at2759"/>
<feature type="domain" description="YDG" evidence="4">
    <location>
        <begin position="272"/>
        <end position="415"/>
    </location>
</feature>
<dbReference type="Gene3D" id="2.30.280.10">
    <property type="entry name" value="SRA-YDG"/>
    <property type="match status" value="1"/>
</dbReference>
<protein>
    <recommendedName>
        <fullName evidence="4">YDG domain-containing protein</fullName>
    </recommendedName>
</protein>
<dbReference type="InterPro" id="IPR036987">
    <property type="entry name" value="SRA-YDG_sf"/>
</dbReference>
<dbReference type="STRING" id="341454.A0A4S2MS12"/>
<reference evidence="5 6" key="1">
    <citation type="submission" date="2019-04" db="EMBL/GenBank/DDBJ databases">
        <title>Comparative genomics and transcriptomics to analyze fruiting body development in filamentous ascomycetes.</title>
        <authorList>
            <consortium name="DOE Joint Genome Institute"/>
            <person name="Lutkenhaus R."/>
            <person name="Traeger S."/>
            <person name="Breuer J."/>
            <person name="Kuo A."/>
            <person name="Lipzen A."/>
            <person name="Pangilinan J."/>
            <person name="Dilworth D."/>
            <person name="Sandor L."/>
            <person name="Poggeler S."/>
            <person name="Barry K."/>
            <person name="Grigoriev I.V."/>
            <person name="Nowrousian M."/>
        </authorList>
    </citation>
    <scope>NUCLEOTIDE SEQUENCE [LARGE SCALE GENOMIC DNA]</scope>
    <source>
        <strain evidence="5 6">CBS 389.68</strain>
    </source>
</reference>
<dbReference type="SUPFAM" id="SSF88697">
    <property type="entry name" value="PUA domain-like"/>
    <property type="match status" value="1"/>
</dbReference>
<organism evidence="5 6">
    <name type="scientific">Ascodesmis nigricans</name>
    <dbReference type="NCBI Taxonomy" id="341454"/>
    <lineage>
        <taxon>Eukaryota</taxon>
        <taxon>Fungi</taxon>
        <taxon>Dikarya</taxon>
        <taxon>Ascomycota</taxon>
        <taxon>Pezizomycotina</taxon>
        <taxon>Pezizomycetes</taxon>
        <taxon>Pezizales</taxon>
        <taxon>Ascodesmidaceae</taxon>
        <taxon>Ascodesmis</taxon>
    </lineage>
</organism>
<keyword evidence="6" id="KW-1185">Reference proteome</keyword>
<gene>
    <name evidence="5" type="ORF">EX30DRAFT_350486</name>
</gene>
<dbReference type="InterPro" id="IPR045134">
    <property type="entry name" value="UHRF1/2-like"/>
</dbReference>
<dbReference type="AlphaFoldDB" id="A0A4S2MS12"/>
<comment type="subcellular location">
    <subcellularLocation>
        <location evidence="2">Nucleus</location>
    </subcellularLocation>
</comment>
<evidence type="ECO:0000256" key="2">
    <source>
        <dbReference type="PROSITE-ProRule" id="PRU00358"/>
    </source>
</evidence>
<evidence type="ECO:0000256" key="1">
    <source>
        <dbReference type="ARBA" id="ARBA00023242"/>
    </source>
</evidence>
<dbReference type="InterPro" id="IPR003105">
    <property type="entry name" value="SRA_YDG"/>
</dbReference>
<dbReference type="PANTHER" id="PTHR14140">
    <property type="entry name" value="E3 UBIQUITIN-PROTEIN LIGASE UHRF-RELATED"/>
    <property type="match status" value="1"/>
</dbReference>
<evidence type="ECO:0000313" key="6">
    <source>
        <dbReference type="Proteomes" id="UP000298138"/>
    </source>
</evidence>
<accession>A0A4S2MS12</accession>
<dbReference type="InParanoid" id="A0A4S2MS12"/>
<feature type="region of interest" description="Disordered" evidence="3">
    <location>
        <begin position="1"/>
        <end position="73"/>
    </location>
</feature>
<evidence type="ECO:0000256" key="3">
    <source>
        <dbReference type="SAM" id="MobiDB-lite"/>
    </source>
</evidence>
<keyword evidence="1 2" id="KW-0539">Nucleus</keyword>
<dbReference type="GO" id="GO:0005634">
    <property type="term" value="C:nucleus"/>
    <property type="evidence" value="ECO:0007669"/>
    <property type="project" value="UniProtKB-SubCell"/>
</dbReference>
<dbReference type="GO" id="GO:0061630">
    <property type="term" value="F:ubiquitin protein ligase activity"/>
    <property type="evidence" value="ECO:0007669"/>
    <property type="project" value="TreeGrafter"/>
</dbReference>
<sequence length="478" mass="53272">MPPKKTPKFDFRTARDRSKPYPPPNGQRRTPTKSTSIGSVASTSRTRNSAPSSSNSTRITSAPTESNSTTMVQNVQQDCRMVTLQNLRYIKMMFDNAKTRLDQARNGRNGSEEKFQQELDGMLQRGLARELAKLGTKDFRDADSHSVFLQSGIKACVRDIKHCTLFGPTIQAIATELDSRWKAQDFTPRPLLTRPPSPPPPALPPPATPLTWIPFSSNISQHALRLFPTWFTPSLLTFPPNDILATHHRLFHSLTRSGTRYRCTTTKPSSTFGNNSIPVGTWFPYRECIRRDGGHGAVQAGIYGTQDMGAYSIVSTGSSPYHELDKDNGDELLYSGAVDAADLGSRVTKTNDTMKLERSKFSGKPVRVFRGKGTGEWATKVGFRYDGLYVVERNDMKKHMIEGVEKTYWQFTLRRLIGQEPLKSVVERSPSRLELAAYLWDLQMRGMLGTKRGEDAAVQELEEDGGSEGGVVTGEDEA</sequence>
<proteinExistence type="predicted"/>
<dbReference type="PANTHER" id="PTHR14140:SF27">
    <property type="entry name" value="OS04G0289800 PROTEIN"/>
    <property type="match status" value="1"/>
</dbReference>
<dbReference type="PROSITE" id="PS51015">
    <property type="entry name" value="YDG"/>
    <property type="match status" value="1"/>
</dbReference>
<dbReference type="GO" id="GO:0044027">
    <property type="term" value="P:negative regulation of gene expression via chromosomal CpG island methylation"/>
    <property type="evidence" value="ECO:0007669"/>
    <property type="project" value="TreeGrafter"/>
</dbReference>